<dbReference type="GO" id="GO:0009653">
    <property type="term" value="P:anatomical structure morphogenesis"/>
    <property type="evidence" value="ECO:0007669"/>
    <property type="project" value="UniProtKB-ARBA"/>
</dbReference>
<dbReference type="PIRSF" id="PIRSF037874">
    <property type="entry name" value="Cytoplasmic_NCK"/>
    <property type="match status" value="1"/>
</dbReference>
<dbReference type="Pfam" id="PF00017">
    <property type="entry name" value="SH2"/>
    <property type="match status" value="1"/>
</dbReference>
<dbReference type="SMART" id="SM00326">
    <property type="entry name" value="SH3"/>
    <property type="match status" value="3"/>
</dbReference>
<feature type="compositionally biased region" description="Polar residues" evidence="6">
    <location>
        <begin position="139"/>
        <end position="149"/>
    </location>
</feature>
<sequence>MLEARLLAADRESATWQGKPTANNIRPPLHAHHHHMSAMRPVNKSNQEDNCYVVAKYDYVAQSGQELDLRKNDRYLLLDDSKHWWRVQNTRGFSGYVPSNYVKKEKPSLFDSIKKKVKKSSSNSSSGNAGSKTLPCGGHNNSRSVSESPTMARRLPADPSEAIGTALVKYNYQAQQLDELSLIKGTRILILEKSNDGWWRGQSGCQAGWFPSNYTTQEDDNNGDDMGLHTYAMAENVLDIVVALYPFTGTSDQELSFEKGDRLEILERPVTDPEWYRARNGQGQIGLVPKNYLQELSEYLAQPITQAVSSVQVIDKPHLVGKPWYYGTITRAQCDTVLNKSGQDGDFLVRDSETNVGDYSVSLKAPGRNKHFRVHVEGALYCIGQRKFHTLDQLVDHYQRAPIYTNKQGEKLFLIRALPRTNA</sequence>
<feature type="region of interest" description="Disordered" evidence="6">
    <location>
        <begin position="113"/>
        <end position="155"/>
    </location>
</feature>
<keyword evidence="1 5" id="KW-0728">SH3 domain</keyword>
<dbReference type="GO" id="GO:0048013">
    <property type="term" value="P:ephrin receptor signaling pathway"/>
    <property type="evidence" value="ECO:0007669"/>
    <property type="project" value="TreeGrafter"/>
</dbReference>
<protein>
    <submittedName>
        <fullName evidence="9">Cytoplasmic protein NCK,SH2 domain,SH3 domain</fullName>
    </submittedName>
</protein>
<proteinExistence type="predicted"/>
<dbReference type="Gene3D" id="2.30.30.40">
    <property type="entry name" value="SH3 Domains"/>
    <property type="match status" value="3"/>
</dbReference>
<evidence type="ECO:0000256" key="5">
    <source>
        <dbReference type="PROSITE-ProRule" id="PRU00192"/>
    </source>
</evidence>
<dbReference type="PANTHER" id="PTHR19969">
    <property type="entry name" value="SH2-SH3 ADAPTOR PROTEIN-RELATED"/>
    <property type="match status" value="1"/>
</dbReference>
<name>A0A5E4N1Q8_9HEMI</name>
<dbReference type="OrthoDB" id="26539at2759"/>
<evidence type="ECO:0000259" key="7">
    <source>
        <dbReference type="PROSITE" id="PS50001"/>
    </source>
</evidence>
<dbReference type="GO" id="GO:0005737">
    <property type="term" value="C:cytoplasm"/>
    <property type="evidence" value="ECO:0007669"/>
    <property type="project" value="TreeGrafter"/>
</dbReference>
<dbReference type="PRINTS" id="PR00401">
    <property type="entry name" value="SH2DOMAIN"/>
</dbReference>
<dbReference type="SUPFAM" id="SSF50044">
    <property type="entry name" value="SH3-domain"/>
    <property type="match status" value="3"/>
</dbReference>
<evidence type="ECO:0000256" key="2">
    <source>
        <dbReference type="ARBA" id="ARBA00022553"/>
    </source>
</evidence>
<dbReference type="InterPro" id="IPR051184">
    <property type="entry name" value="Tyrosine-phos_adapter"/>
</dbReference>
<organism evidence="9 10">
    <name type="scientific">Cinara cedri</name>
    <dbReference type="NCBI Taxonomy" id="506608"/>
    <lineage>
        <taxon>Eukaryota</taxon>
        <taxon>Metazoa</taxon>
        <taxon>Ecdysozoa</taxon>
        <taxon>Arthropoda</taxon>
        <taxon>Hexapoda</taxon>
        <taxon>Insecta</taxon>
        <taxon>Pterygota</taxon>
        <taxon>Neoptera</taxon>
        <taxon>Paraneoptera</taxon>
        <taxon>Hemiptera</taxon>
        <taxon>Sternorrhyncha</taxon>
        <taxon>Aphidomorpha</taxon>
        <taxon>Aphidoidea</taxon>
        <taxon>Aphididae</taxon>
        <taxon>Lachninae</taxon>
        <taxon>Cinara</taxon>
    </lineage>
</organism>
<dbReference type="Gene3D" id="3.30.505.10">
    <property type="entry name" value="SH2 domain"/>
    <property type="match status" value="1"/>
</dbReference>
<keyword evidence="3 4" id="KW-0727">SH2 domain</keyword>
<dbReference type="PROSITE" id="PS50001">
    <property type="entry name" value="SH2"/>
    <property type="match status" value="1"/>
</dbReference>
<feature type="domain" description="SH2" evidence="7">
    <location>
        <begin position="324"/>
        <end position="418"/>
    </location>
</feature>
<dbReference type="Proteomes" id="UP000325440">
    <property type="component" value="Unassembled WGS sequence"/>
</dbReference>
<keyword evidence="10" id="KW-1185">Reference proteome</keyword>
<feature type="domain" description="SH3" evidence="8">
    <location>
        <begin position="236"/>
        <end position="298"/>
    </location>
</feature>
<dbReference type="GO" id="GO:0030971">
    <property type="term" value="F:receptor tyrosine kinase binding"/>
    <property type="evidence" value="ECO:0007669"/>
    <property type="project" value="TreeGrafter"/>
</dbReference>
<dbReference type="InterPro" id="IPR001452">
    <property type="entry name" value="SH3_domain"/>
</dbReference>
<dbReference type="SMART" id="SM00252">
    <property type="entry name" value="SH2"/>
    <property type="match status" value="1"/>
</dbReference>
<dbReference type="GO" id="GO:0035591">
    <property type="term" value="F:signaling adaptor activity"/>
    <property type="evidence" value="ECO:0007669"/>
    <property type="project" value="TreeGrafter"/>
</dbReference>
<dbReference type="Pfam" id="PF00018">
    <property type="entry name" value="SH3_1"/>
    <property type="match status" value="3"/>
</dbReference>
<dbReference type="InterPro" id="IPR036028">
    <property type="entry name" value="SH3-like_dom_sf"/>
</dbReference>
<dbReference type="InterPro" id="IPR036860">
    <property type="entry name" value="SH2_dom_sf"/>
</dbReference>
<dbReference type="GO" id="GO:0048468">
    <property type="term" value="P:cell development"/>
    <property type="evidence" value="ECO:0007669"/>
    <property type="project" value="UniProtKB-ARBA"/>
</dbReference>
<dbReference type="SUPFAM" id="SSF55550">
    <property type="entry name" value="SH2 domain"/>
    <property type="match status" value="1"/>
</dbReference>
<keyword evidence="2" id="KW-0597">Phosphoprotein</keyword>
<dbReference type="CDD" id="cd11767">
    <property type="entry name" value="SH3_Nck_3"/>
    <property type="match status" value="1"/>
</dbReference>
<dbReference type="PRINTS" id="PR00499">
    <property type="entry name" value="P67PHOX"/>
</dbReference>
<feature type="domain" description="SH3" evidence="8">
    <location>
        <begin position="161"/>
        <end position="220"/>
    </location>
</feature>
<accession>A0A5E4N1Q8</accession>
<dbReference type="PANTHER" id="PTHR19969:SF14">
    <property type="entry name" value="DREADLOCKS, ISOFORM B"/>
    <property type="match status" value="1"/>
</dbReference>
<dbReference type="InterPro" id="IPR017304">
    <property type="entry name" value="NCK"/>
</dbReference>
<dbReference type="FunFam" id="2.30.30.40:FF:000110">
    <property type="entry name" value="Cytoplasmic protein"/>
    <property type="match status" value="1"/>
</dbReference>
<evidence type="ECO:0000256" key="1">
    <source>
        <dbReference type="ARBA" id="ARBA00022443"/>
    </source>
</evidence>
<evidence type="ECO:0000313" key="9">
    <source>
        <dbReference type="EMBL" id="VVC37471.1"/>
    </source>
</evidence>
<dbReference type="PROSITE" id="PS50002">
    <property type="entry name" value="SH3"/>
    <property type="match status" value="3"/>
</dbReference>
<feature type="domain" description="SH3" evidence="8">
    <location>
        <begin position="48"/>
        <end position="107"/>
    </location>
</feature>
<gene>
    <name evidence="9" type="ORF">CINCED_3A014305</name>
</gene>
<evidence type="ECO:0000259" key="8">
    <source>
        <dbReference type="PROSITE" id="PS50002"/>
    </source>
</evidence>
<dbReference type="FunFam" id="3.30.505.10:FF:000027">
    <property type="entry name" value="Cytoplasmic protein nck1"/>
    <property type="match status" value="1"/>
</dbReference>
<dbReference type="InterPro" id="IPR000980">
    <property type="entry name" value="SH2"/>
</dbReference>
<feature type="compositionally biased region" description="Low complexity" evidence="6">
    <location>
        <begin position="120"/>
        <end position="132"/>
    </location>
</feature>
<evidence type="ECO:0000256" key="6">
    <source>
        <dbReference type="SAM" id="MobiDB-lite"/>
    </source>
</evidence>
<dbReference type="AlphaFoldDB" id="A0A5E4N1Q8"/>
<dbReference type="CDD" id="cd09943">
    <property type="entry name" value="SH2_Nck_family"/>
    <property type="match status" value="1"/>
</dbReference>
<dbReference type="CDD" id="cd11765">
    <property type="entry name" value="SH3_Nck_1"/>
    <property type="match status" value="1"/>
</dbReference>
<dbReference type="PRINTS" id="PR00452">
    <property type="entry name" value="SH3DOMAIN"/>
</dbReference>
<reference evidence="9 10" key="1">
    <citation type="submission" date="2019-08" db="EMBL/GenBank/DDBJ databases">
        <authorList>
            <person name="Alioto T."/>
            <person name="Alioto T."/>
            <person name="Gomez Garrido J."/>
        </authorList>
    </citation>
    <scope>NUCLEOTIDE SEQUENCE [LARGE SCALE GENOMIC DNA]</scope>
</reference>
<dbReference type="EMBL" id="CABPRJ010001448">
    <property type="protein sequence ID" value="VVC37471.1"/>
    <property type="molecule type" value="Genomic_DNA"/>
</dbReference>
<dbReference type="GO" id="GO:0016477">
    <property type="term" value="P:cell migration"/>
    <property type="evidence" value="ECO:0007669"/>
    <property type="project" value="TreeGrafter"/>
</dbReference>
<evidence type="ECO:0000313" key="10">
    <source>
        <dbReference type="Proteomes" id="UP000325440"/>
    </source>
</evidence>
<evidence type="ECO:0000256" key="3">
    <source>
        <dbReference type="ARBA" id="ARBA00022999"/>
    </source>
</evidence>
<dbReference type="CDD" id="cd11766">
    <property type="entry name" value="SH3_Nck_2"/>
    <property type="match status" value="1"/>
</dbReference>
<evidence type="ECO:0000256" key="4">
    <source>
        <dbReference type="PROSITE-ProRule" id="PRU00191"/>
    </source>
</evidence>